<gene>
    <name evidence="1" type="ORF">Ciccas_002644</name>
</gene>
<reference evidence="1 2" key="1">
    <citation type="submission" date="2024-11" db="EMBL/GenBank/DDBJ databases">
        <title>Adaptive evolution of stress response genes in parasites aligns with host niche diversity.</title>
        <authorList>
            <person name="Hahn C."/>
            <person name="Resl P."/>
        </authorList>
    </citation>
    <scope>NUCLEOTIDE SEQUENCE [LARGE SCALE GENOMIC DNA]</scope>
    <source>
        <strain evidence="1">EGGRZ-B1_66</strain>
        <tissue evidence="1">Body</tissue>
    </source>
</reference>
<evidence type="ECO:0000313" key="1">
    <source>
        <dbReference type="EMBL" id="KAL3318691.1"/>
    </source>
</evidence>
<name>A0ABD2QGM5_9PLAT</name>
<comment type="caution">
    <text evidence="1">The sequence shown here is derived from an EMBL/GenBank/DDBJ whole genome shotgun (WGS) entry which is preliminary data.</text>
</comment>
<dbReference type="Proteomes" id="UP001626550">
    <property type="component" value="Unassembled WGS sequence"/>
</dbReference>
<sequence>MGLEWPWSDSILSDQQQTSSLFNWTVRRDGASLRYMGVRQSSPAQSKVTFCTEFTRLKLPLLTAKCFELDELLDAMDESDELVPLRDKSPSVLETVLDRPLLLLFIALPKLPSASTLLVEFMRCEHQE</sequence>
<organism evidence="1 2">
    <name type="scientific">Cichlidogyrus casuarinus</name>
    <dbReference type="NCBI Taxonomy" id="1844966"/>
    <lineage>
        <taxon>Eukaryota</taxon>
        <taxon>Metazoa</taxon>
        <taxon>Spiralia</taxon>
        <taxon>Lophotrochozoa</taxon>
        <taxon>Platyhelminthes</taxon>
        <taxon>Monogenea</taxon>
        <taxon>Monopisthocotylea</taxon>
        <taxon>Dactylogyridea</taxon>
        <taxon>Ancyrocephalidae</taxon>
        <taxon>Cichlidogyrus</taxon>
    </lineage>
</organism>
<dbReference type="EMBL" id="JBJKFK010000214">
    <property type="protein sequence ID" value="KAL3318691.1"/>
    <property type="molecule type" value="Genomic_DNA"/>
</dbReference>
<accession>A0ABD2QGM5</accession>
<dbReference type="AlphaFoldDB" id="A0ABD2QGM5"/>
<protein>
    <submittedName>
        <fullName evidence="1">Uncharacterized protein</fullName>
    </submittedName>
</protein>
<keyword evidence="2" id="KW-1185">Reference proteome</keyword>
<proteinExistence type="predicted"/>
<evidence type="ECO:0000313" key="2">
    <source>
        <dbReference type="Proteomes" id="UP001626550"/>
    </source>
</evidence>